<keyword evidence="6" id="KW-1185">Reference proteome</keyword>
<name>A0ABT7WLI1_9GAMM</name>
<evidence type="ECO:0000256" key="4">
    <source>
        <dbReference type="SAM" id="Phobius"/>
    </source>
</evidence>
<feature type="transmembrane region" description="Helical" evidence="4">
    <location>
        <begin position="12"/>
        <end position="31"/>
    </location>
</feature>
<accession>A0ABT7WLI1</accession>
<keyword evidence="4" id="KW-0812">Transmembrane</keyword>
<keyword evidence="2 5" id="KW-0418">Kinase</keyword>
<evidence type="ECO:0000256" key="3">
    <source>
        <dbReference type="ARBA" id="ARBA00023012"/>
    </source>
</evidence>
<evidence type="ECO:0000313" key="6">
    <source>
        <dbReference type="Proteomes" id="UP001168524"/>
    </source>
</evidence>
<feature type="transmembrane region" description="Helical" evidence="4">
    <location>
        <begin position="328"/>
        <end position="347"/>
    </location>
</feature>
<feature type="transmembrane region" description="Helical" evidence="4">
    <location>
        <begin position="359"/>
        <end position="380"/>
    </location>
</feature>
<feature type="transmembrane region" description="Helical" evidence="4">
    <location>
        <begin position="176"/>
        <end position="194"/>
    </location>
</feature>
<keyword evidence="4" id="KW-1133">Transmembrane helix</keyword>
<keyword evidence="1" id="KW-0808">Transferase</keyword>
<feature type="transmembrane region" description="Helical" evidence="4">
    <location>
        <begin position="206"/>
        <end position="229"/>
    </location>
</feature>
<dbReference type="SUPFAM" id="SSF55874">
    <property type="entry name" value="ATPase domain of HSP90 chaperone/DNA topoisomerase II/histidine kinase"/>
    <property type="match status" value="1"/>
</dbReference>
<keyword evidence="4" id="KW-0472">Membrane</keyword>
<dbReference type="CDD" id="cd16917">
    <property type="entry name" value="HATPase_UhpB-NarQ-NarX-like"/>
    <property type="match status" value="1"/>
</dbReference>
<dbReference type="InterPro" id="IPR050482">
    <property type="entry name" value="Sensor_HK_TwoCompSys"/>
</dbReference>
<proteinExistence type="predicted"/>
<dbReference type="GO" id="GO:0016301">
    <property type="term" value="F:kinase activity"/>
    <property type="evidence" value="ECO:0007669"/>
    <property type="project" value="UniProtKB-KW"/>
</dbReference>
<feature type="transmembrane region" description="Helical" evidence="4">
    <location>
        <begin position="386"/>
        <end position="407"/>
    </location>
</feature>
<dbReference type="Gene3D" id="3.30.565.10">
    <property type="entry name" value="Histidine kinase-like ATPase, C-terminal domain"/>
    <property type="match status" value="1"/>
</dbReference>
<dbReference type="Proteomes" id="UP001168524">
    <property type="component" value="Unassembled WGS sequence"/>
</dbReference>
<evidence type="ECO:0000313" key="5">
    <source>
        <dbReference type="EMBL" id="MDN0013537.1"/>
    </source>
</evidence>
<reference evidence="5" key="1">
    <citation type="submission" date="2023-06" db="EMBL/GenBank/DDBJ databases">
        <title>Two novel species of Acinetobacter isolated from motorbike repairing workshop in Vietnam.</title>
        <authorList>
            <person name="Le N.T.T."/>
        </authorList>
    </citation>
    <scope>NUCLEOTIDE SEQUENCE</scope>
    <source>
        <strain evidence="5">VNH17</strain>
    </source>
</reference>
<dbReference type="RefSeq" id="WP_267979761.1">
    <property type="nucleotide sequence ID" value="NZ_JAPQKF010000001.1"/>
</dbReference>
<gene>
    <name evidence="5" type="ORF">QTA56_04670</name>
</gene>
<feature type="transmembrane region" description="Helical" evidence="4">
    <location>
        <begin position="296"/>
        <end position="316"/>
    </location>
</feature>
<protein>
    <submittedName>
        <fullName evidence="5">Two-component sensor histidine kinase</fullName>
    </submittedName>
</protein>
<feature type="transmembrane region" description="Helical" evidence="4">
    <location>
        <begin position="238"/>
        <end position="259"/>
    </location>
</feature>
<keyword evidence="3" id="KW-0902">Two-component regulatory system</keyword>
<dbReference type="EMBL" id="JAUDZE010000001">
    <property type="protein sequence ID" value="MDN0013537.1"/>
    <property type="molecule type" value="Genomic_DNA"/>
</dbReference>
<dbReference type="PANTHER" id="PTHR24421">
    <property type="entry name" value="NITRATE/NITRITE SENSOR PROTEIN NARX-RELATED"/>
    <property type="match status" value="1"/>
</dbReference>
<organism evidence="5 6">
    <name type="scientific">Acinetobacter thutiue</name>
    <dbReference type="NCBI Taxonomy" id="2998078"/>
    <lineage>
        <taxon>Bacteria</taxon>
        <taxon>Pseudomonadati</taxon>
        <taxon>Pseudomonadota</taxon>
        <taxon>Gammaproteobacteria</taxon>
        <taxon>Moraxellales</taxon>
        <taxon>Moraxellaceae</taxon>
        <taxon>Acinetobacter</taxon>
    </lineage>
</organism>
<comment type="caution">
    <text evidence="5">The sequence shown here is derived from an EMBL/GenBank/DDBJ whole genome shotgun (WGS) entry which is preliminary data.</text>
</comment>
<feature type="transmembrane region" description="Helical" evidence="4">
    <location>
        <begin position="265"/>
        <end position="284"/>
    </location>
</feature>
<feature type="transmembrane region" description="Helical" evidence="4">
    <location>
        <begin position="145"/>
        <end position="164"/>
    </location>
</feature>
<sequence>MALRRKTPADRLFYAILGLSLALIAVIYCAVNQSSSHLRFEVKERQKISVFDGQRLILQDVDLVAISAAGEQNPILLNANDFTEDPHFVATYPEMQQFFIKQSQVHQLISQHQQIFLQSGDHSSSTPYPVNIQPKRTLRDLSFEFWFQLAVSSIGFLLGCWIWALRPNEIAPRVFALLNAAYPVFAFSAAIYSTRDLALNAELFRLLVAINTGGALLYGCALISLFLVYPKQLIRTQWLWAIPIFFSGWWLLDTLFLLPEPSMGGDLPVTLQMLSAILCMVWQWRANRHDPRAKVALRWFALWILVSSGAFVFLVQSTQLLDIQLNMSQGYSFGFFLFVTIGIAIGLKRYQLFSLDRWAFGILYWLAGAILLVLLDAFLVMMLSPLMSLSLAILICGLVWLPVRGWLQARLLQRKKLSDSELFERILQVSFAVNEQERQLQWKALLNDLFQPLNLEISEQTNHSQIEDNGLVLYTPQVAGLAAMRLSYPQQGRRLFSEYDQQLIQNLLPFLAQAVESRVAYDNGVREERHRIARDLHDDLGAKLLSGLYQKDVDQAKQAIRQAIAEMRTIVNGLLGTGVELNVILQEFEHEVATRLQSCGIELNWQQKLGDAPITLSYAQYRHYISMLREIISNIMKYANAQSVIIDISLVDSQLVSVICDDGTGFDGQTGQSEGNGLKNLRERATELSAALHFQSLPETQGSRIELTFSL</sequence>
<evidence type="ECO:0000256" key="2">
    <source>
        <dbReference type="ARBA" id="ARBA00022777"/>
    </source>
</evidence>
<evidence type="ECO:0000256" key="1">
    <source>
        <dbReference type="ARBA" id="ARBA00022679"/>
    </source>
</evidence>
<dbReference type="InterPro" id="IPR036890">
    <property type="entry name" value="HATPase_C_sf"/>
</dbReference>